<dbReference type="InterPro" id="IPR053781">
    <property type="entry name" value="F-box_AtFBL13-like"/>
</dbReference>
<feature type="compositionally biased region" description="Acidic residues" evidence="1">
    <location>
        <begin position="132"/>
        <end position="143"/>
    </location>
</feature>
<feature type="region of interest" description="Disordered" evidence="1">
    <location>
        <begin position="1"/>
        <end position="43"/>
    </location>
</feature>
<reference evidence="3" key="1">
    <citation type="submission" date="2019-03" db="EMBL/GenBank/DDBJ databases">
        <title>WGS assembly of Setaria viridis.</title>
        <authorList>
            <person name="Huang P."/>
            <person name="Jenkins J."/>
            <person name="Grimwood J."/>
            <person name="Barry K."/>
            <person name="Healey A."/>
            <person name="Mamidi S."/>
            <person name="Sreedasyam A."/>
            <person name="Shu S."/>
            <person name="Feldman M."/>
            <person name="Wu J."/>
            <person name="Yu Y."/>
            <person name="Chen C."/>
            <person name="Johnson J."/>
            <person name="Rokhsar D."/>
            <person name="Baxter I."/>
            <person name="Schmutz J."/>
            <person name="Brutnell T."/>
            <person name="Kellogg E."/>
        </authorList>
    </citation>
    <scope>NUCLEOTIDE SEQUENCE [LARGE SCALE GENOMIC DNA]</scope>
</reference>
<dbReference type="InterPro" id="IPR001810">
    <property type="entry name" value="F-box_dom"/>
</dbReference>
<feature type="compositionally biased region" description="Gly residues" evidence="1">
    <location>
        <begin position="30"/>
        <end position="40"/>
    </location>
</feature>
<protein>
    <recommendedName>
        <fullName evidence="2">F-box domain-containing protein</fullName>
    </recommendedName>
</protein>
<keyword evidence="4" id="KW-1185">Reference proteome</keyword>
<evidence type="ECO:0000313" key="4">
    <source>
        <dbReference type="Proteomes" id="UP000298652"/>
    </source>
</evidence>
<dbReference type="InterPro" id="IPR032675">
    <property type="entry name" value="LRR_dom_sf"/>
</dbReference>
<gene>
    <name evidence="3" type="ORF">SEVIR_8G190600v2</name>
</gene>
<dbReference type="OMA" id="PSHWHIK"/>
<accession>A0A4U6TIR8</accession>
<sequence>MEPLLPPQQDEPAALGQSMEPAEATRKRAGPGGDGGGGGGDQDRLSTLPDCLLHVIMSSLKARQAVQTCVLSTRWRDLWLSVPCLDVDLDEFRTETAAPAFETTIGPVAAAADRNAGSGGEDSSDFSVGNSETDDDVDPESSDSDNYYISSSSSSDSDDDGYYGGDMDKECQDFEDFTVNLMHRCNIAQLDSFRLHIGRRRAPQFAHKQVAGWLRRAMKYCTPDPASQHKGLGPSHWHIKRLYLCFVHLDNRFAKHVTSVCRTLEDLELHNCSCQIRSVTSDSLKTLVLKNCKWCNLSEITTPTLKTLVIDGSSNTDGCVLVILTPAVSYLHLAVSVYFFSGGISTNEMPSLVKASIHLRDHRNSVSESNKLGGNQFKLLSSVSNATSLELSAVGKKVLGKEPTFLEFMNLRNLFLGNCDLRGDFRTLGFFLQSSPNLEKLTLRHCKFPKYPEKKKGKTKLNNTSSSEFRRLDFMCENLKVEIIYKDGDGHQLVKLLLHASRNLSKNNIKLTKS</sequence>
<dbReference type="EMBL" id="CM016559">
    <property type="protein sequence ID" value="TKW01582.1"/>
    <property type="molecule type" value="Genomic_DNA"/>
</dbReference>
<evidence type="ECO:0000256" key="1">
    <source>
        <dbReference type="SAM" id="MobiDB-lite"/>
    </source>
</evidence>
<dbReference type="SUPFAM" id="SSF81383">
    <property type="entry name" value="F-box domain"/>
    <property type="match status" value="1"/>
</dbReference>
<dbReference type="AlphaFoldDB" id="A0A4U6TIR8"/>
<dbReference type="SUPFAM" id="SSF52047">
    <property type="entry name" value="RNI-like"/>
    <property type="match status" value="1"/>
</dbReference>
<proteinExistence type="predicted"/>
<feature type="domain" description="F-box" evidence="2">
    <location>
        <begin position="45"/>
        <end position="83"/>
    </location>
</feature>
<evidence type="ECO:0000313" key="3">
    <source>
        <dbReference type="EMBL" id="TKW01582.1"/>
    </source>
</evidence>
<dbReference type="PANTHER" id="PTHR34223">
    <property type="entry name" value="OS11G0201299 PROTEIN"/>
    <property type="match status" value="1"/>
</dbReference>
<feature type="region of interest" description="Disordered" evidence="1">
    <location>
        <begin position="112"/>
        <end position="162"/>
    </location>
</feature>
<organism evidence="3 4">
    <name type="scientific">Setaria viridis</name>
    <name type="common">Green bristlegrass</name>
    <name type="synonym">Setaria italica subsp. viridis</name>
    <dbReference type="NCBI Taxonomy" id="4556"/>
    <lineage>
        <taxon>Eukaryota</taxon>
        <taxon>Viridiplantae</taxon>
        <taxon>Streptophyta</taxon>
        <taxon>Embryophyta</taxon>
        <taxon>Tracheophyta</taxon>
        <taxon>Spermatophyta</taxon>
        <taxon>Magnoliopsida</taxon>
        <taxon>Liliopsida</taxon>
        <taxon>Poales</taxon>
        <taxon>Poaceae</taxon>
        <taxon>PACMAD clade</taxon>
        <taxon>Panicoideae</taxon>
        <taxon>Panicodae</taxon>
        <taxon>Paniceae</taxon>
        <taxon>Cenchrinae</taxon>
        <taxon>Setaria</taxon>
    </lineage>
</organism>
<dbReference type="InterPro" id="IPR036047">
    <property type="entry name" value="F-box-like_dom_sf"/>
</dbReference>
<evidence type="ECO:0000259" key="2">
    <source>
        <dbReference type="Pfam" id="PF00646"/>
    </source>
</evidence>
<dbReference type="Gene3D" id="3.80.10.10">
    <property type="entry name" value="Ribonuclease Inhibitor"/>
    <property type="match status" value="1"/>
</dbReference>
<dbReference type="Gramene" id="TKW01582">
    <property type="protein sequence ID" value="TKW01582"/>
    <property type="gene ID" value="SEVIR_8G190600v2"/>
</dbReference>
<name>A0A4U6TIR8_SETVI</name>
<dbReference type="Pfam" id="PF00646">
    <property type="entry name" value="F-box"/>
    <property type="match status" value="1"/>
</dbReference>
<dbReference type="CDD" id="cd22160">
    <property type="entry name" value="F-box_AtFBL13-like"/>
    <property type="match status" value="1"/>
</dbReference>
<feature type="compositionally biased region" description="Low complexity" evidence="1">
    <location>
        <begin position="144"/>
        <end position="155"/>
    </location>
</feature>
<dbReference type="InterPro" id="IPR053197">
    <property type="entry name" value="F-box_SCFL_complex_component"/>
</dbReference>
<dbReference type="PANTHER" id="PTHR34223:SF27">
    <property type="entry name" value="F-BOX DOMAIN-CONTAINING PROTEIN"/>
    <property type="match status" value="1"/>
</dbReference>
<dbReference type="Proteomes" id="UP000298652">
    <property type="component" value="Chromosome 8"/>
</dbReference>